<dbReference type="PANTHER" id="PTHR21301">
    <property type="entry name" value="REVERSE TRANSCRIPTASE"/>
    <property type="match status" value="1"/>
</dbReference>
<dbReference type="PANTHER" id="PTHR21301:SF13">
    <property type="match status" value="1"/>
</dbReference>
<dbReference type="EMBL" id="JBHFQA010000022">
    <property type="protein sequence ID" value="KAL2079246.1"/>
    <property type="molecule type" value="Genomic_DNA"/>
</dbReference>
<protein>
    <recommendedName>
        <fullName evidence="1">GIY-YIG domain-containing protein</fullName>
    </recommendedName>
</protein>
<dbReference type="PROSITE" id="PS50164">
    <property type="entry name" value="GIY_YIG"/>
    <property type="match status" value="1"/>
</dbReference>
<dbReference type="SUPFAM" id="SSF82771">
    <property type="entry name" value="GIY-YIG endonuclease"/>
    <property type="match status" value="1"/>
</dbReference>
<dbReference type="AlphaFoldDB" id="A0ABD1IY38"/>
<sequence length="409" mass="48445">MGCCFSPNYACLYLGLWEKLHVLNPVNPFYNCITWYGRFIDDLCFVFKGSETQVLEFHNYLNSINTNIKLSLEYSKHSIDFLDLTISIDQEGHLHTTIFRKKTSRNTILRADSFHPPHLIDNIPFGQFQRLRRICDDDYDFNEKSNEMSDRFIERAYNPDVIAQARTRAESLNRPDTLVKRGRKTRNQSRPIFVTQYSVEARQISRIIQDNWAIINSDPDLRHVFPDRPLMSFKRAPTLRDRLVHSHLPPEKKESWLRRPIGVYRCMNCPHCSHVIQSKTFADYKSKKVYKIKDFINCNTTFVIYRLSCPCEGVFYIGRTKRRLRDRLAEHKYAIRTGNPEYQMAQHFQLCHDKNDSLLKIEALEHVQPLDRGGDRLRKLNQRETFWIHILDALKYPGLNEDIEFKCFL</sequence>
<evidence type="ECO:0000313" key="2">
    <source>
        <dbReference type="EMBL" id="KAL2079246.1"/>
    </source>
</evidence>
<dbReference type="InterPro" id="IPR035901">
    <property type="entry name" value="GIY-YIG_endonuc_sf"/>
</dbReference>
<organism evidence="2 3">
    <name type="scientific">Coilia grayii</name>
    <name type="common">Gray's grenadier anchovy</name>
    <dbReference type="NCBI Taxonomy" id="363190"/>
    <lineage>
        <taxon>Eukaryota</taxon>
        <taxon>Metazoa</taxon>
        <taxon>Chordata</taxon>
        <taxon>Craniata</taxon>
        <taxon>Vertebrata</taxon>
        <taxon>Euteleostomi</taxon>
        <taxon>Actinopterygii</taxon>
        <taxon>Neopterygii</taxon>
        <taxon>Teleostei</taxon>
        <taxon>Clupei</taxon>
        <taxon>Clupeiformes</taxon>
        <taxon>Clupeoidei</taxon>
        <taxon>Engraulidae</taxon>
        <taxon>Coilinae</taxon>
        <taxon>Coilia</taxon>
    </lineage>
</organism>
<dbReference type="InterPro" id="IPR000305">
    <property type="entry name" value="GIY-YIG_endonuc"/>
</dbReference>
<dbReference type="Proteomes" id="UP001591681">
    <property type="component" value="Unassembled WGS sequence"/>
</dbReference>
<dbReference type="Gene3D" id="3.40.1440.10">
    <property type="entry name" value="GIY-YIG endonuclease"/>
    <property type="match status" value="1"/>
</dbReference>
<dbReference type="Pfam" id="PF26215">
    <property type="entry name" value="HTH_animal"/>
    <property type="match status" value="1"/>
</dbReference>
<evidence type="ECO:0000313" key="3">
    <source>
        <dbReference type="Proteomes" id="UP001591681"/>
    </source>
</evidence>
<comment type="caution">
    <text evidence="2">The sequence shown here is derived from an EMBL/GenBank/DDBJ whole genome shotgun (WGS) entry which is preliminary data.</text>
</comment>
<accession>A0ABD1IY38</accession>
<evidence type="ECO:0000259" key="1">
    <source>
        <dbReference type="PROSITE" id="PS50164"/>
    </source>
</evidence>
<name>A0ABD1IY38_9TELE</name>
<feature type="domain" description="GIY-YIG" evidence="1">
    <location>
        <begin position="300"/>
        <end position="382"/>
    </location>
</feature>
<reference evidence="2 3" key="1">
    <citation type="submission" date="2024-09" db="EMBL/GenBank/DDBJ databases">
        <title>A chromosome-level genome assembly of Gray's grenadier anchovy, Coilia grayii.</title>
        <authorList>
            <person name="Fu Z."/>
        </authorList>
    </citation>
    <scope>NUCLEOTIDE SEQUENCE [LARGE SCALE GENOMIC DNA]</scope>
    <source>
        <strain evidence="2">G4</strain>
        <tissue evidence="2">Muscle</tissue>
    </source>
</reference>
<dbReference type="InterPro" id="IPR058912">
    <property type="entry name" value="HTH_animal"/>
</dbReference>
<proteinExistence type="predicted"/>
<gene>
    <name evidence="2" type="ORF">ACEWY4_024990</name>
</gene>
<keyword evidence="3" id="KW-1185">Reference proteome</keyword>